<sequence>MADLDAELLALAGGDSSGEEESLPPSPKEKSPSPPRSRKQTRQSPQPEMARKGVAKTVKRAKRRKTYSDDEDEASSISQRSDSASMSQSDSEADFSPGADKPIFPYEKLYYDAEDKARIEAKPEIEREEILAQRSEQVERHEQDLTLRRLVAARAREEAKNAAKNKRKASAADLEETQRKSTRQRTKVGGGRAGEASSAIEAYKQQRAEKVLREEQRKKEGLNRRPASPRDDYSDADAEGESDNDYDDHKYKKRSPSPPKDEPIVELADIQRARVGRDNFAQVCYTPGFQEAITDCYARVCIGPGSNGVNDYRLCLIKGFTKGRPYAMIGTNGRPFPVDMYVIAAHGKSERPWSFLECSMSKFTDDEWRRYRTVMANEDLKLPTKRFINQKLEQINRLLAHRFTEAEISEKIKIQNDLLEKITRSQEKEDLKSKIKQALEDGNEELAQELEHQLANIVPMKLAFGTSLSRSDTGHVNPDQERLAELNRRNQRLNAENVRKAQLAEIRARKVKKHLAPGVDELFEGGSDISRTGTPINGAGTPKVAASISRTGTPNPISLSNGTTKSSTPVPTTVLKPVDKKKGLPVIRKAALDDEILANMDLGIDIEI</sequence>
<dbReference type="InterPro" id="IPR004343">
    <property type="entry name" value="Plus-3_dom"/>
</dbReference>
<dbReference type="PROSITE" id="PS51360">
    <property type="entry name" value="PLUS3"/>
    <property type="match status" value="1"/>
</dbReference>
<dbReference type="GO" id="GO:1990269">
    <property type="term" value="F:RNA polymerase II C-terminal domain phosphoserine binding"/>
    <property type="evidence" value="ECO:0007669"/>
    <property type="project" value="TreeGrafter"/>
</dbReference>
<keyword evidence="5" id="KW-0175">Coiled coil</keyword>
<feature type="compositionally biased region" description="Low complexity" evidence="6">
    <location>
        <begin position="563"/>
        <end position="574"/>
    </location>
</feature>
<keyword evidence="2" id="KW-0805">Transcription regulation</keyword>
<keyword evidence="3" id="KW-0804">Transcription</keyword>
<dbReference type="Proteomes" id="UP001161757">
    <property type="component" value="Unassembled WGS sequence"/>
</dbReference>
<evidence type="ECO:0000256" key="1">
    <source>
        <dbReference type="ARBA" id="ARBA00004123"/>
    </source>
</evidence>
<feature type="compositionally biased region" description="Basic and acidic residues" evidence="6">
    <location>
        <begin position="204"/>
        <end position="233"/>
    </location>
</feature>
<dbReference type="SMART" id="SM00719">
    <property type="entry name" value="Plus3"/>
    <property type="match status" value="1"/>
</dbReference>
<name>A0AAN6EKW3_EXODE</name>
<feature type="compositionally biased region" description="Low complexity" evidence="6">
    <location>
        <begin position="75"/>
        <end position="90"/>
    </location>
</feature>
<evidence type="ECO:0000256" key="4">
    <source>
        <dbReference type="ARBA" id="ARBA00023242"/>
    </source>
</evidence>
<evidence type="ECO:0000259" key="7">
    <source>
        <dbReference type="PROSITE" id="PS51360"/>
    </source>
</evidence>
<feature type="compositionally biased region" description="Polar residues" evidence="6">
    <location>
        <begin position="548"/>
        <end position="562"/>
    </location>
</feature>
<protein>
    <submittedName>
        <fullName evidence="8">RNA polymerase-associated protein rtf1</fullName>
    </submittedName>
</protein>
<dbReference type="AlphaFoldDB" id="A0AAN6EKW3"/>
<organism evidence="8 9">
    <name type="scientific">Exophiala dermatitidis</name>
    <name type="common">Black yeast-like fungus</name>
    <name type="synonym">Wangiella dermatitidis</name>
    <dbReference type="NCBI Taxonomy" id="5970"/>
    <lineage>
        <taxon>Eukaryota</taxon>
        <taxon>Fungi</taxon>
        <taxon>Dikarya</taxon>
        <taxon>Ascomycota</taxon>
        <taxon>Pezizomycotina</taxon>
        <taxon>Eurotiomycetes</taxon>
        <taxon>Chaetothyriomycetidae</taxon>
        <taxon>Chaetothyriales</taxon>
        <taxon>Herpotrichiellaceae</taxon>
        <taxon>Exophiala</taxon>
    </lineage>
</organism>
<dbReference type="GO" id="GO:0016593">
    <property type="term" value="C:Cdc73/Paf1 complex"/>
    <property type="evidence" value="ECO:0007669"/>
    <property type="project" value="TreeGrafter"/>
</dbReference>
<dbReference type="SUPFAM" id="SSF159042">
    <property type="entry name" value="Plus3-like"/>
    <property type="match status" value="1"/>
</dbReference>
<feature type="coiled-coil region" evidence="5">
    <location>
        <begin position="436"/>
        <end position="503"/>
    </location>
</feature>
<gene>
    <name evidence="8" type="primary">RTF1</name>
    <name evidence="8" type="ORF">HRR80_008778</name>
</gene>
<evidence type="ECO:0000313" key="9">
    <source>
        <dbReference type="Proteomes" id="UP001161757"/>
    </source>
</evidence>
<feature type="compositionally biased region" description="Basic residues" evidence="6">
    <location>
        <begin position="53"/>
        <end position="65"/>
    </location>
</feature>
<dbReference type="Gene3D" id="3.90.70.200">
    <property type="entry name" value="Plus-3 domain"/>
    <property type="match status" value="1"/>
</dbReference>
<dbReference type="FunFam" id="3.90.70.200:FF:000005">
    <property type="entry name" value="Related to Pol II transcription elongation factor"/>
    <property type="match status" value="1"/>
</dbReference>
<evidence type="ECO:0000313" key="8">
    <source>
        <dbReference type="EMBL" id="KAJ8987217.1"/>
    </source>
</evidence>
<comment type="caution">
    <text evidence="8">The sequence shown here is derived from an EMBL/GenBank/DDBJ whole genome shotgun (WGS) entry which is preliminary data.</text>
</comment>
<dbReference type="PANTHER" id="PTHR13115:SF8">
    <property type="entry name" value="RNA POLYMERASE-ASSOCIATED PROTEIN RTF1 HOMOLOG"/>
    <property type="match status" value="1"/>
</dbReference>
<dbReference type="GO" id="GO:0003677">
    <property type="term" value="F:DNA binding"/>
    <property type="evidence" value="ECO:0007669"/>
    <property type="project" value="InterPro"/>
</dbReference>
<feature type="region of interest" description="Disordered" evidence="6">
    <location>
        <begin position="526"/>
        <end position="576"/>
    </location>
</feature>
<evidence type="ECO:0000256" key="5">
    <source>
        <dbReference type="SAM" id="Coils"/>
    </source>
</evidence>
<reference evidence="8" key="1">
    <citation type="submission" date="2023-01" db="EMBL/GenBank/DDBJ databases">
        <title>Exophiala dermititidis isolated from Cystic Fibrosis Patient.</title>
        <authorList>
            <person name="Kurbessoian T."/>
            <person name="Crocker A."/>
            <person name="Murante D."/>
            <person name="Hogan D.A."/>
            <person name="Stajich J.E."/>
        </authorList>
    </citation>
    <scope>NUCLEOTIDE SEQUENCE</scope>
    <source>
        <strain evidence="8">Ex8</strain>
    </source>
</reference>
<comment type="subcellular location">
    <subcellularLocation>
        <location evidence="1">Nucleus</location>
    </subcellularLocation>
</comment>
<dbReference type="PANTHER" id="PTHR13115">
    <property type="entry name" value="RNA POLYMERASE-ASSOCIATED PROTEIN RTF1 HOMOLOG"/>
    <property type="match status" value="1"/>
</dbReference>
<keyword evidence="4" id="KW-0539">Nucleus</keyword>
<dbReference type="EMBL" id="JAJGCB010000027">
    <property type="protein sequence ID" value="KAJ8987217.1"/>
    <property type="molecule type" value="Genomic_DNA"/>
</dbReference>
<feature type="compositionally biased region" description="Acidic residues" evidence="6">
    <location>
        <begin position="234"/>
        <end position="246"/>
    </location>
</feature>
<dbReference type="Pfam" id="PF03126">
    <property type="entry name" value="Plus-3"/>
    <property type="match status" value="1"/>
</dbReference>
<proteinExistence type="predicted"/>
<accession>A0AAN6EKW3</accession>
<feature type="region of interest" description="Disordered" evidence="6">
    <location>
        <begin position="156"/>
        <end position="264"/>
    </location>
</feature>
<evidence type="ECO:0000256" key="6">
    <source>
        <dbReference type="SAM" id="MobiDB-lite"/>
    </source>
</evidence>
<evidence type="ECO:0000256" key="3">
    <source>
        <dbReference type="ARBA" id="ARBA00023163"/>
    </source>
</evidence>
<evidence type="ECO:0000256" key="2">
    <source>
        <dbReference type="ARBA" id="ARBA00023015"/>
    </source>
</evidence>
<dbReference type="InterPro" id="IPR036128">
    <property type="entry name" value="Plus3-like_sf"/>
</dbReference>
<feature type="region of interest" description="Disordered" evidence="6">
    <location>
        <begin position="1"/>
        <end position="104"/>
    </location>
</feature>
<feature type="domain" description="Plus3" evidence="7">
    <location>
        <begin position="264"/>
        <end position="400"/>
    </location>
</feature>